<sequence length="41" mass="4345">MTSPLEIAIDILQPLSGSVLNSKLQDDDLVVVARKGQPVLA</sequence>
<reference evidence="1 2" key="1">
    <citation type="submission" date="2020-08" db="EMBL/GenBank/DDBJ databases">
        <title>Genomic Encyclopedia of Type Strains, Phase IV (KMG-IV): sequencing the most valuable type-strain genomes for metagenomic binning, comparative biology and taxonomic classification.</title>
        <authorList>
            <person name="Goeker M."/>
        </authorList>
    </citation>
    <scope>NUCLEOTIDE SEQUENCE [LARGE SCALE GENOMIC DNA]</scope>
    <source>
        <strain evidence="1 2">DSM 25701</strain>
    </source>
</reference>
<proteinExistence type="predicted"/>
<dbReference type="EMBL" id="JACHHW010000001">
    <property type="protein sequence ID" value="MBB5186273.1"/>
    <property type="molecule type" value="Genomic_DNA"/>
</dbReference>
<name>A0A840R0X8_9GAMM</name>
<evidence type="ECO:0000313" key="2">
    <source>
        <dbReference type="Proteomes" id="UP000536640"/>
    </source>
</evidence>
<organism evidence="1 2">
    <name type="scientific">Zhongshania antarctica</name>
    <dbReference type="NCBI Taxonomy" id="641702"/>
    <lineage>
        <taxon>Bacteria</taxon>
        <taxon>Pseudomonadati</taxon>
        <taxon>Pseudomonadota</taxon>
        <taxon>Gammaproteobacteria</taxon>
        <taxon>Cellvibrionales</taxon>
        <taxon>Spongiibacteraceae</taxon>
        <taxon>Zhongshania</taxon>
    </lineage>
</organism>
<comment type="caution">
    <text evidence="1">The sequence shown here is derived from an EMBL/GenBank/DDBJ whole genome shotgun (WGS) entry which is preliminary data.</text>
</comment>
<evidence type="ECO:0000313" key="1">
    <source>
        <dbReference type="EMBL" id="MBB5186273.1"/>
    </source>
</evidence>
<protein>
    <submittedName>
        <fullName evidence="1">Uncharacterized protein</fullName>
    </submittedName>
</protein>
<accession>A0A840R0X8</accession>
<dbReference type="AlphaFoldDB" id="A0A840R0X8"/>
<gene>
    <name evidence="1" type="ORF">HNQ57_000532</name>
</gene>
<dbReference type="Proteomes" id="UP000536640">
    <property type="component" value="Unassembled WGS sequence"/>
</dbReference>
<keyword evidence="2" id="KW-1185">Reference proteome</keyword>